<dbReference type="STRING" id="558173.CDOO_06760"/>
<name>A0A097IJH9_9CORY</name>
<dbReference type="KEGG" id="cdo:CDOO_06760"/>
<gene>
    <name evidence="1" type="ORF">CDOO_06760</name>
</gene>
<evidence type="ECO:0000313" key="2">
    <source>
        <dbReference type="Proteomes" id="UP000029914"/>
    </source>
</evidence>
<protein>
    <submittedName>
        <fullName evidence="1">Uncharacterized protein</fullName>
    </submittedName>
</protein>
<accession>A0A097IJH9</accession>
<dbReference type="HOGENOM" id="CLU_2315505_0_0_11"/>
<sequence>MPTDLLPLLRTDMFLGWRCPFPVGHARAGWESQFRVLSRDRDDLVQPEPARSCRFRWLTQLAGVLLFVRPKKRYDYAVFLIRAAAVDDVTERSPNAGKH</sequence>
<reference evidence="1 2" key="1">
    <citation type="submission" date="2013-09" db="EMBL/GenBank/DDBJ databases">
        <title>Complete genome sequence of Corynebacterium doosanense CAU 212(T) (=DSM 45436(T)), isolated from activated sludge.</title>
        <authorList>
            <person name="Schaffert L."/>
            <person name="Albersmeier A."/>
            <person name="Kalinowski J."/>
            <person name="Ruckert C."/>
        </authorList>
    </citation>
    <scope>NUCLEOTIDE SEQUENCE [LARGE SCALE GENOMIC DNA]</scope>
    <source>
        <strain evidence="1 2">CAU 212</strain>
    </source>
</reference>
<organism evidence="1 2">
    <name type="scientific">Corynebacterium doosanense CAU 212 = DSM 45436</name>
    <dbReference type="NCBI Taxonomy" id="558173"/>
    <lineage>
        <taxon>Bacteria</taxon>
        <taxon>Bacillati</taxon>
        <taxon>Actinomycetota</taxon>
        <taxon>Actinomycetes</taxon>
        <taxon>Mycobacteriales</taxon>
        <taxon>Corynebacteriaceae</taxon>
        <taxon>Corynebacterium</taxon>
    </lineage>
</organism>
<dbReference type="EMBL" id="CP006764">
    <property type="protein sequence ID" value="AIT62274.1"/>
    <property type="molecule type" value="Genomic_DNA"/>
</dbReference>
<dbReference type="Proteomes" id="UP000029914">
    <property type="component" value="Chromosome"/>
</dbReference>
<keyword evidence="2" id="KW-1185">Reference proteome</keyword>
<proteinExistence type="predicted"/>
<dbReference type="AlphaFoldDB" id="A0A097IJH9"/>
<evidence type="ECO:0000313" key="1">
    <source>
        <dbReference type="EMBL" id="AIT62274.1"/>
    </source>
</evidence>